<feature type="coiled-coil region" evidence="1">
    <location>
        <begin position="774"/>
        <end position="808"/>
    </location>
</feature>
<dbReference type="Pfam" id="PF13514">
    <property type="entry name" value="AAA_27"/>
    <property type="match status" value="1"/>
</dbReference>
<dbReference type="Proteomes" id="UP001225646">
    <property type="component" value="Unassembled WGS sequence"/>
</dbReference>
<evidence type="ECO:0000313" key="5">
    <source>
        <dbReference type="Proteomes" id="UP001225646"/>
    </source>
</evidence>
<comment type="caution">
    <text evidence="4">The sequence shown here is derived from an EMBL/GenBank/DDBJ whole genome shotgun (WGS) entry which is preliminary data.</text>
</comment>
<protein>
    <submittedName>
        <fullName evidence="4">Uncharacterized protein YhaN</fullName>
    </submittedName>
</protein>
<dbReference type="PANTHER" id="PTHR41259">
    <property type="entry name" value="DOUBLE-STRAND BREAK REPAIR RAD50 ATPASE, PUTATIVE-RELATED"/>
    <property type="match status" value="1"/>
</dbReference>
<evidence type="ECO:0000256" key="2">
    <source>
        <dbReference type="SAM" id="Phobius"/>
    </source>
</evidence>
<dbReference type="InterPro" id="IPR038734">
    <property type="entry name" value="YhaN_AAA"/>
</dbReference>
<feature type="transmembrane region" description="Helical" evidence="2">
    <location>
        <begin position="476"/>
        <end position="495"/>
    </location>
</feature>
<evidence type="ECO:0000259" key="3">
    <source>
        <dbReference type="Pfam" id="PF13514"/>
    </source>
</evidence>
<dbReference type="SUPFAM" id="SSF52540">
    <property type="entry name" value="P-loop containing nucleoside triphosphate hydrolases"/>
    <property type="match status" value="2"/>
</dbReference>
<keyword evidence="2" id="KW-0812">Transmembrane</keyword>
<organism evidence="4 5">
    <name type="scientific">Aeribacillus alveayuensis</name>
    <dbReference type="NCBI Taxonomy" id="279215"/>
    <lineage>
        <taxon>Bacteria</taxon>
        <taxon>Bacillati</taxon>
        <taxon>Bacillota</taxon>
        <taxon>Bacilli</taxon>
        <taxon>Bacillales</taxon>
        <taxon>Bacillaceae</taxon>
        <taxon>Aeribacillus</taxon>
    </lineage>
</organism>
<keyword evidence="2" id="KW-1133">Transmembrane helix</keyword>
<sequence>MKIKELIIYGYGKFENRQLKLSNDSLQVIYGLNEAGKSTIMSFIHSILFGFPTKQQNERRYEPKHGGKYGGALFVENSNHEILKIERISGKRTGDVFVYNNKGQIGNEDELKQLLKGMDKSTFQSIFSFDLKGLQHVYELNREMLGKYLFLSSIFGTEAIYLLQDKLAKKQDDLYKPNGRKPILNSLLTELKTDRENLLNAKAFEDEYHELILEQKKLEQHLNEIRSEKSAIQVRLKQLEKAAAVLPLLQQKQNCLDELAKLPAPSEFPENGLFRLEQVVAKLHPIEGQLQTLTEKEKRLINDLKALHVHQDDVLQDWQNVHSLKDEFLLIRQYLTESETLKLELKQLQKKIDEDLLYLFGSTNEKEIEHIQTTMIMKEQLKQAVKQYTQLMNQKQWLDEQFERAKETLEESEQQLEKLKSLSIGKQKRLELEAEKSDLEAQLEKMKHRSDVIQQKEQLKSQMTKREKIVQKKKKAWKRVVFGASMLSMIGFITLIAFNQLFYAIVFLPLFILFLMLGPKEDELLHHLKEQYDQLENSLQFVNHGDVKRLEDKLEQIKIRLLKEEQILQKIEVEAMNVENKERSYDRIVSQYETWERDVHQLQEHLQPFYHILKTTDEAAPELLLERYERIVQCQKQIREKEQLREKLQHIKEKVRQFSEKLAPLLNRYQITSSHLEGKVLELNEKLEKAVSILTSLDHVKEELKEIQSIRTYVQQEIEKLLKSANVSTVEQFREKSVLIQKRKELEKQLLWIEGQVSSKGAISLKQIEEEFDLKTINTEESKLESALEELSRKEEASQKRLAETKVRLQNIEDSGTYSELKYKFEMKRAETKKMAQKWAVYAVAKDLMQKTVDYHRANRMPKMLEKAEGYFRFLTGNQYTSIMLPEEKTSILAKRRDGVYFHAEELSQGTAEQLYAAIRFALVEQMSERIKLPIMIDDSFVNFDHERLERSIQLIRQLSKQYQVLLFTCHRHIVDAFHEQEIITLSEN</sequence>
<evidence type="ECO:0000313" key="4">
    <source>
        <dbReference type="EMBL" id="MDQ0162318.1"/>
    </source>
</evidence>
<keyword evidence="2" id="KW-0472">Membrane</keyword>
<evidence type="ECO:0000256" key="1">
    <source>
        <dbReference type="SAM" id="Coils"/>
    </source>
</evidence>
<keyword evidence="1" id="KW-0175">Coiled coil</keyword>
<reference evidence="4 5" key="1">
    <citation type="submission" date="2023-07" db="EMBL/GenBank/DDBJ databases">
        <title>Genomic Encyclopedia of Type Strains, Phase IV (KMG-IV): sequencing the most valuable type-strain genomes for metagenomic binning, comparative biology and taxonomic classification.</title>
        <authorList>
            <person name="Goeker M."/>
        </authorList>
    </citation>
    <scope>NUCLEOTIDE SEQUENCE [LARGE SCALE GENOMIC DNA]</scope>
    <source>
        <strain evidence="4 5">DSM 19092</strain>
    </source>
</reference>
<dbReference type="EMBL" id="JAUSTR010000004">
    <property type="protein sequence ID" value="MDQ0162318.1"/>
    <property type="molecule type" value="Genomic_DNA"/>
</dbReference>
<dbReference type="PANTHER" id="PTHR41259:SF1">
    <property type="entry name" value="DOUBLE-STRAND BREAK REPAIR RAD50 ATPASE, PUTATIVE-RELATED"/>
    <property type="match status" value="1"/>
</dbReference>
<proteinExistence type="predicted"/>
<feature type="coiled-coil region" evidence="1">
    <location>
        <begin position="631"/>
        <end position="661"/>
    </location>
</feature>
<feature type="coiled-coil region" evidence="1">
    <location>
        <begin position="201"/>
        <end position="242"/>
    </location>
</feature>
<feature type="coiled-coil region" evidence="1">
    <location>
        <begin position="381"/>
        <end position="456"/>
    </location>
</feature>
<dbReference type="RefSeq" id="WP_419151800.1">
    <property type="nucleotide sequence ID" value="NZ_JAUSTR010000004.1"/>
</dbReference>
<feature type="coiled-coil region" evidence="1">
    <location>
        <begin position="525"/>
        <end position="581"/>
    </location>
</feature>
<gene>
    <name evidence="4" type="ORF">J2S06_001395</name>
</gene>
<accession>A0ABT9VMW6</accession>
<feature type="domain" description="YhaN AAA" evidence="3">
    <location>
        <begin position="1"/>
        <end position="201"/>
    </location>
</feature>
<keyword evidence="5" id="KW-1185">Reference proteome</keyword>
<feature type="transmembrane region" description="Helical" evidence="2">
    <location>
        <begin position="501"/>
        <end position="519"/>
    </location>
</feature>
<dbReference type="InterPro" id="IPR027417">
    <property type="entry name" value="P-loop_NTPase"/>
</dbReference>
<name>A0ABT9VMW6_9BACI</name>
<dbReference type="Gene3D" id="3.40.50.300">
    <property type="entry name" value="P-loop containing nucleotide triphosphate hydrolases"/>
    <property type="match status" value="2"/>
</dbReference>